<protein>
    <submittedName>
        <fullName evidence="2">Uncharacterized protein</fullName>
    </submittedName>
</protein>
<gene>
    <name evidence="2" type="ORF">LTR97_000475</name>
</gene>
<proteinExistence type="predicted"/>
<sequence>MDNDLSRLAREHDKAKAAPSAPAPEHIPQVKLEDESPDATTTSLLVSFAYPAQNSLESRSCKREGTPIEGQPWEEHNKCTKRIKLEDEEVNPEALVPEQGAATKQEPSAMHDHATPPPASMTAKVAHPSAPPASTGLPERDHFAAADRAAAQANERRMASPAYQYCRHAGTTLAYRTLNPALAIR</sequence>
<feature type="compositionally biased region" description="Basic and acidic residues" evidence="1">
    <location>
        <begin position="1"/>
        <end position="16"/>
    </location>
</feature>
<dbReference type="AlphaFoldDB" id="A0AAN7WDI1"/>
<evidence type="ECO:0000313" key="2">
    <source>
        <dbReference type="EMBL" id="KAK5707936.1"/>
    </source>
</evidence>
<evidence type="ECO:0000256" key="1">
    <source>
        <dbReference type="SAM" id="MobiDB-lite"/>
    </source>
</evidence>
<comment type="caution">
    <text evidence="2">The sequence shown here is derived from an EMBL/GenBank/DDBJ whole genome shotgun (WGS) entry which is preliminary data.</text>
</comment>
<organism evidence="2 3">
    <name type="scientific">Elasticomyces elasticus</name>
    <dbReference type="NCBI Taxonomy" id="574655"/>
    <lineage>
        <taxon>Eukaryota</taxon>
        <taxon>Fungi</taxon>
        <taxon>Dikarya</taxon>
        <taxon>Ascomycota</taxon>
        <taxon>Pezizomycotina</taxon>
        <taxon>Dothideomycetes</taxon>
        <taxon>Dothideomycetidae</taxon>
        <taxon>Mycosphaerellales</taxon>
        <taxon>Teratosphaeriaceae</taxon>
        <taxon>Elasticomyces</taxon>
    </lineage>
</organism>
<accession>A0AAN7WDI1</accession>
<feature type="region of interest" description="Disordered" evidence="1">
    <location>
        <begin position="52"/>
        <end position="75"/>
    </location>
</feature>
<dbReference type="Proteomes" id="UP001310594">
    <property type="component" value="Unassembled WGS sequence"/>
</dbReference>
<evidence type="ECO:0000313" key="3">
    <source>
        <dbReference type="Proteomes" id="UP001310594"/>
    </source>
</evidence>
<name>A0AAN7WDI1_9PEZI</name>
<reference evidence="2" key="1">
    <citation type="submission" date="2023-08" db="EMBL/GenBank/DDBJ databases">
        <title>Black Yeasts Isolated from many extreme environments.</title>
        <authorList>
            <person name="Coleine C."/>
            <person name="Stajich J.E."/>
            <person name="Selbmann L."/>
        </authorList>
    </citation>
    <scope>NUCLEOTIDE SEQUENCE</scope>
    <source>
        <strain evidence="2">CCFEE 5810</strain>
    </source>
</reference>
<feature type="region of interest" description="Disordered" evidence="1">
    <location>
        <begin position="1"/>
        <end position="39"/>
    </location>
</feature>
<feature type="region of interest" description="Disordered" evidence="1">
    <location>
        <begin position="100"/>
        <end position="159"/>
    </location>
</feature>
<dbReference type="EMBL" id="JAVRQU010000001">
    <property type="protein sequence ID" value="KAK5707936.1"/>
    <property type="molecule type" value="Genomic_DNA"/>
</dbReference>